<evidence type="ECO:0000313" key="6">
    <source>
        <dbReference type="EMBL" id="CUS06047.1"/>
    </source>
</evidence>
<gene>
    <name evidence="6" type="ORF">CFX0092_B0513</name>
</gene>
<feature type="domain" description="Luciferase-like" evidence="5">
    <location>
        <begin position="10"/>
        <end position="260"/>
    </location>
</feature>
<dbReference type="InterPro" id="IPR036661">
    <property type="entry name" value="Luciferase-like_sf"/>
</dbReference>
<keyword evidence="3" id="KW-0560">Oxidoreductase</keyword>
<protein>
    <submittedName>
        <fullName evidence="6">Oxidoreductase</fullName>
    </submittedName>
</protein>
<dbReference type="Proteomes" id="UP000215027">
    <property type="component" value="Chromosome II"/>
</dbReference>
<evidence type="ECO:0000313" key="7">
    <source>
        <dbReference type="Proteomes" id="UP000215027"/>
    </source>
</evidence>
<keyword evidence="4" id="KW-0503">Monooxygenase</keyword>
<keyword evidence="2" id="KW-0288">FMN</keyword>
<evidence type="ECO:0000259" key="5">
    <source>
        <dbReference type="Pfam" id="PF00296"/>
    </source>
</evidence>
<name>A0A161K3X1_9CHLR</name>
<dbReference type="GO" id="GO:0008726">
    <property type="term" value="F:alkanesulfonate monooxygenase activity"/>
    <property type="evidence" value="ECO:0007669"/>
    <property type="project" value="TreeGrafter"/>
</dbReference>
<dbReference type="NCBIfam" id="TIGR03619">
    <property type="entry name" value="F420_Rv2161c"/>
    <property type="match status" value="1"/>
</dbReference>
<keyword evidence="1" id="KW-0285">Flavoprotein</keyword>
<dbReference type="Gene3D" id="3.20.20.30">
    <property type="entry name" value="Luciferase-like domain"/>
    <property type="match status" value="1"/>
</dbReference>
<dbReference type="EMBL" id="LN890656">
    <property type="protein sequence ID" value="CUS06047.1"/>
    <property type="molecule type" value="Genomic_DNA"/>
</dbReference>
<evidence type="ECO:0000256" key="1">
    <source>
        <dbReference type="ARBA" id="ARBA00022630"/>
    </source>
</evidence>
<dbReference type="GO" id="GO:0046306">
    <property type="term" value="P:alkanesulfonate catabolic process"/>
    <property type="evidence" value="ECO:0007669"/>
    <property type="project" value="TreeGrafter"/>
</dbReference>
<dbReference type="PANTHER" id="PTHR42847">
    <property type="entry name" value="ALKANESULFONATE MONOOXYGENASE"/>
    <property type="match status" value="1"/>
</dbReference>
<proteinExistence type="predicted"/>
<dbReference type="Pfam" id="PF00296">
    <property type="entry name" value="Bac_luciferase"/>
    <property type="match status" value="1"/>
</dbReference>
<keyword evidence="7" id="KW-1185">Reference proteome</keyword>
<dbReference type="KEGG" id="pbf:CFX0092_B0513"/>
<sequence>MHIGLVYPQTEYPADPAAIRDYAQAAESLGYSHVLAYDHILGANPDRPGGWSGPYTYQTPFIEPFLLFSYMAAAAHRLGFISGVIILPQRETTLVAKQAAVLDVLCGGRFRLGVGTGWNEVEYIAAGYDFHTRGRRQEEQIEVLRLLFTQELVTFKGRFHDIPDAGLNPLPVQRPIPIWLGGHADAVLRRVARLGDGWLPMFRTPAAAAGHLDTLDRYLAEHGRTRADVGIEARLHWGDGDLDALGRALEEWRAAGATHVSLNTMGVGFKTADEHLMAIHRIANAFMIDG</sequence>
<dbReference type="InterPro" id="IPR019921">
    <property type="entry name" value="Lucif-like_OxRdtase_Rv2161c"/>
</dbReference>
<dbReference type="PANTHER" id="PTHR42847:SF4">
    <property type="entry name" value="ALKANESULFONATE MONOOXYGENASE-RELATED"/>
    <property type="match status" value="1"/>
</dbReference>
<evidence type="ECO:0000256" key="4">
    <source>
        <dbReference type="ARBA" id="ARBA00023033"/>
    </source>
</evidence>
<dbReference type="AlphaFoldDB" id="A0A161K3X1"/>
<accession>A0A161K3X1</accession>
<evidence type="ECO:0000256" key="3">
    <source>
        <dbReference type="ARBA" id="ARBA00023002"/>
    </source>
</evidence>
<dbReference type="OrthoDB" id="9781803at2"/>
<dbReference type="RefSeq" id="WP_095045377.1">
    <property type="nucleotide sequence ID" value="NZ_LN890656.1"/>
</dbReference>
<dbReference type="InterPro" id="IPR050172">
    <property type="entry name" value="SsuD_RutA_monooxygenase"/>
</dbReference>
<reference evidence="6" key="1">
    <citation type="submission" date="2016-01" db="EMBL/GenBank/DDBJ databases">
        <authorList>
            <person name="Mcilroy J.S."/>
            <person name="Karst M S."/>
            <person name="Albertsen M."/>
        </authorList>
    </citation>
    <scope>NUCLEOTIDE SEQUENCE</scope>
    <source>
        <strain evidence="6">Cfx-K</strain>
    </source>
</reference>
<organism evidence="6 7">
    <name type="scientific">Candidatus Promineifilum breve</name>
    <dbReference type="NCBI Taxonomy" id="1806508"/>
    <lineage>
        <taxon>Bacteria</taxon>
        <taxon>Bacillati</taxon>
        <taxon>Chloroflexota</taxon>
        <taxon>Ardenticatenia</taxon>
        <taxon>Candidatus Promineifilales</taxon>
        <taxon>Candidatus Promineifilaceae</taxon>
        <taxon>Candidatus Promineifilum</taxon>
    </lineage>
</organism>
<evidence type="ECO:0000256" key="2">
    <source>
        <dbReference type="ARBA" id="ARBA00022643"/>
    </source>
</evidence>
<dbReference type="InterPro" id="IPR011251">
    <property type="entry name" value="Luciferase-like_dom"/>
</dbReference>
<dbReference type="SUPFAM" id="SSF51679">
    <property type="entry name" value="Bacterial luciferase-like"/>
    <property type="match status" value="1"/>
</dbReference>